<dbReference type="AlphaFoldDB" id="A0A7G2ILG4"/>
<comment type="caution">
    <text evidence="1">The sequence shown here is derived from an EMBL/GenBank/DDBJ whole genome shotgun (WGS) entry which is preliminary data.</text>
</comment>
<dbReference type="EMBL" id="CBWP010000004">
    <property type="protein sequence ID" value="CDL36084.1"/>
    <property type="molecule type" value="Genomic_DNA"/>
</dbReference>
<accession>A0A7G2ILG4</accession>
<sequence length="38" mass="4082">MPYNQIYGPGLPEGQVLPTLLTRDAVLQTLNDAKGVTP</sequence>
<proteinExistence type="predicted"/>
<evidence type="ECO:0000313" key="2">
    <source>
        <dbReference type="Proteomes" id="UP000019194"/>
    </source>
</evidence>
<dbReference type="Proteomes" id="UP000019194">
    <property type="component" value="Unassembled WGS sequence"/>
</dbReference>
<evidence type="ECO:0000313" key="1">
    <source>
        <dbReference type="EMBL" id="CDL36084.1"/>
    </source>
</evidence>
<organism evidence="1 2">
    <name type="scientific">Citrobacter freundii</name>
    <dbReference type="NCBI Taxonomy" id="546"/>
    <lineage>
        <taxon>Bacteria</taxon>
        <taxon>Pseudomonadati</taxon>
        <taxon>Pseudomonadota</taxon>
        <taxon>Gammaproteobacteria</taxon>
        <taxon>Enterobacterales</taxon>
        <taxon>Enterobacteriaceae</taxon>
        <taxon>Citrobacter</taxon>
        <taxon>Citrobacter freundii complex</taxon>
    </lineage>
</organism>
<reference evidence="1 2" key="1">
    <citation type="submission" date="2013-10" db="EMBL/GenBank/DDBJ databases">
        <title>Antibiotic resistance diversity of beta-lactamase producers in the General Hospital Vienna.</title>
        <authorList>
            <person name="Barisic I."/>
            <person name="Mitteregger D."/>
            <person name="Hirschl A.M."/>
            <person name="Noehammer C."/>
            <person name="Wiesinger-Mayr H."/>
        </authorList>
    </citation>
    <scope>NUCLEOTIDE SEQUENCE [LARGE SCALE GENOMIC DNA]</scope>
    <source>
        <strain evidence="1 2">ISC11</strain>
    </source>
</reference>
<name>A0A7G2ILG4_CITFR</name>
<protein>
    <submittedName>
        <fullName evidence="1">Membrane protein, suppressor for copper-sensitivity ScsB</fullName>
    </submittedName>
</protein>